<gene>
    <name evidence="2" type="ORF">RchiOBHm_Chr4g0410531</name>
</gene>
<accession>A0A2P6QVD0</accession>
<evidence type="ECO:0000313" key="3">
    <source>
        <dbReference type="Proteomes" id="UP000238479"/>
    </source>
</evidence>
<dbReference type="Gramene" id="PRQ38143">
    <property type="protein sequence ID" value="PRQ38143"/>
    <property type="gene ID" value="RchiOBHm_Chr4g0410531"/>
</dbReference>
<evidence type="ECO:0000256" key="1">
    <source>
        <dbReference type="SAM" id="SignalP"/>
    </source>
</evidence>
<name>A0A2P6QVD0_ROSCH</name>
<reference evidence="2 3" key="1">
    <citation type="journal article" date="2018" name="Nat. Genet.">
        <title>The Rosa genome provides new insights in the design of modern roses.</title>
        <authorList>
            <person name="Bendahmane M."/>
        </authorList>
    </citation>
    <scope>NUCLEOTIDE SEQUENCE [LARGE SCALE GENOMIC DNA]</scope>
    <source>
        <strain evidence="3">cv. Old Blush</strain>
    </source>
</reference>
<feature type="chain" id="PRO_5015137212" description="Secreted protein" evidence="1">
    <location>
        <begin position="18"/>
        <end position="67"/>
    </location>
</feature>
<proteinExistence type="predicted"/>
<organism evidence="2 3">
    <name type="scientific">Rosa chinensis</name>
    <name type="common">China rose</name>
    <dbReference type="NCBI Taxonomy" id="74649"/>
    <lineage>
        <taxon>Eukaryota</taxon>
        <taxon>Viridiplantae</taxon>
        <taxon>Streptophyta</taxon>
        <taxon>Embryophyta</taxon>
        <taxon>Tracheophyta</taxon>
        <taxon>Spermatophyta</taxon>
        <taxon>Magnoliopsida</taxon>
        <taxon>eudicotyledons</taxon>
        <taxon>Gunneridae</taxon>
        <taxon>Pentapetalae</taxon>
        <taxon>rosids</taxon>
        <taxon>fabids</taxon>
        <taxon>Rosales</taxon>
        <taxon>Rosaceae</taxon>
        <taxon>Rosoideae</taxon>
        <taxon>Rosoideae incertae sedis</taxon>
        <taxon>Rosa</taxon>
    </lineage>
</organism>
<comment type="caution">
    <text evidence="2">The sequence shown here is derived from an EMBL/GenBank/DDBJ whole genome shotgun (WGS) entry which is preliminary data.</text>
</comment>
<keyword evidence="3" id="KW-1185">Reference proteome</keyword>
<dbReference type="EMBL" id="PDCK01000042">
    <property type="protein sequence ID" value="PRQ38143.1"/>
    <property type="molecule type" value="Genomic_DNA"/>
</dbReference>
<dbReference type="Proteomes" id="UP000238479">
    <property type="component" value="Chromosome 4"/>
</dbReference>
<feature type="signal peptide" evidence="1">
    <location>
        <begin position="1"/>
        <end position="17"/>
    </location>
</feature>
<dbReference type="AlphaFoldDB" id="A0A2P6QVD0"/>
<keyword evidence="1" id="KW-0732">Signal</keyword>
<evidence type="ECO:0008006" key="4">
    <source>
        <dbReference type="Google" id="ProtNLM"/>
    </source>
</evidence>
<protein>
    <recommendedName>
        <fullName evidence="4">Secreted protein</fullName>
    </recommendedName>
</protein>
<evidence type="ECO:0000313" key="2">
    <source>
        <dbReference type="EMBL" id="PRQ38143.1"/>
    </source>
</evidence>
<sequence>MLAHITCMTLLFMQVFCWLCQPTMEHFCRSKYGGRAGPENSETQCENLTKVLCSLHNDFFFFLKNIA</sequence>